<feature type="compositionally biased region" description="Basic and acidic residues" evidence="1">
    <location>
        <begin position="1"/>
        <end position="11"/>
    </location>
</feature>
<gene>
    <name evidence="2" type="ORF">Naga_100012g7</name>
</gene>
<dbReference type="AlphaFoldDB" id="W7T3R3"/>
<sequence>MPACLDREGDGHGGNQDVVEMRADGDWDVEESDDAFFALGLLSPVAAGRAAAETEGIELSKRKRGNGSDLKGRGASRQKTKRTVRSFWRETSLSNPATNSTLSGKKEYRSLFFHSRRSCLTKFGGMCVGTGESPRVVSTYSAERVSEGWGSARASKRETVERNGGT</sequence>
<keyword evidence="3" id="KW-1185">Reference proteome</keyword>
<feature type="region of interest" description="Disordered" evidence="1">
    <location>
        <begin position="1"/>
        <end position="24"/>
    </location>
</feature>
<protein>
    <submittedName>
        <fullName evidence="2">Uncharacterized protein</fullName>
    </submittedName>
</protein>
<proteinExistence type="predicted"/>
<organism evidence="2 3">
    <name type="scientific">Nannochloropsis gaditana</name>
    <dbReference type="NCBI Taxonomy" id="72520"/>
    <lineage>
        <taxon>Eukaryota</taxon>
        <taxon>Sar</taxon>
        <taxon>Stramenopiles</taxon>
        <taxon>Ochrophyta</taxon>
        <taxon>Eustigmatophyceae</taxon>
        <taxon>Eustigmatales</taxon>
        <taxon>Monodopsidaceae</taxon>
        <taxon>Nannochloropsis</taxon>
    </lineage>
</organism>
<dbReference type="EMBL" id="AZIL01002442">
    <property type="protein sequence ID" value="EWM21590.1"/>
    <property type="molecule type" value="Genomic_DNA"/>
</dbReference>
<comment type="caution">
    <text evidence="2">The sequence shown here is derived from an EMBL/GenBank/DDBJ whole genome shotgun (WGS) entry which is preliminary data.</text>
</comment>
<dbReference type="Proteomes" id="UP000019335">
    <property type="component" value="Unassembled WGS sequence"/>
</dbReference>
<feature type="region of interest" description="Disordered" evidence="1">
    <location>
        <begin position="53"/>
        <end position="83"/>
    </location>
</feature>
<name>W7T3R3_9STRA</name>
<evidence type="ECO:0000256" key="1">
    <source>
        <dbReference type="SAM" id="MobiDB-lite"/>
    </source>
</evidence>
<dbReference type="OrthoDB" id="10581619at2759"/>
<reference evidence="2 3" key="1">
    <citation type="journal article" date="2014" name="Mol. Plant">
        <title>Chromosome Scale Genome Assembly and Transcriptome Profiling of Nannochloropsis gaditana in Nitrogen Depletion.</title>
        <authorList>
            <person name="Corteggiani Carpinelli E."/>
            <person name="Telatin A."/>
            <person name="Vitulo N."/>
            <person name="Forcato C."/>
            <person name="D'Angelo M."/>
            <person name="Schiavon R."/>
            <person name="Vezzi A."/>
            <person name="Giacometti G.M."/>
            <person name="Morosinotto T."/>
            <person name="Valle G."/>
        </authorList>
    </citation>
    <scope>NUCLEOTIDE SEQUENCE [LARGE SCALE GENOMIC DNA]</scope>
    <source>
        <strain evidence="2 3">B-31</strain>
    </source>
</reference>
<feature type="compositionally biased region" description="Basic residues" evidence="1">
    <location>
        <begin position="74"/>
        <end position="83"/>
    </location>
</feature>
<accession>W7T3R3</accession>
<evidence type="ECO:0000313" key="3">
    <source>
        <dbReference type="Proteomes" id="UP000019335"/>
    </source>
</evidence>
<evidence type="ECO:0000313" key="2">
    <source>
        <dbReference type="EMBL" id="EWM21590.1"/>
    </source>
</evidence>